<organism evidence="1 2">
    <name type="scientific">Roseomonas haemaphysalidis</name>
    <dbReference type="NCBI Taxonomy" id="2768162"/>
    <lineage>
        <taxon>Bacteria</taxon>
        <taxon>Pseudomonadati</taxon>
        <taxon>Pseudomonadota</taxon>
        <taxon>Alphaproteobacteria</taxon>
        <taxon>Acetobacterales</taxon>
        <taxon>Roseomonadaceae</taxon>
        <taxon>Roseomonas</taxon>
    </lineage>
</organism>
<accession>A0ABS3KV61</accession>
<name>A0ABS3KV61_9PROT</name>
<keyword evidence="2" id="KW-1185">Reference proteome</keyword>
<dbReference type="Proteomes" id="UP001518989">
    <property type="component" value="Unassembled WGS sequence"/>
</dbReference>
<reference evidence="1 2" key="1">
    <citation type="submission" date="2020-09" db="EMBL/GenBank/DDBJ databases">
        <title>Roseomonas.</title>
        <authorList>
            <person name="Zhu W."/>
        </authorList>
    </citation>
    <scope>NUCLEOTIDE SEQUENCE [LARGE SCALE GENOMIC DNA]</scope>
    <source>
        <strain evidence="1 2">573</strain>
    </source>
</reference>
<dbReference type="EMBL" id="JACTNG010000009">
    <property type="protein sequence ID" value="MBO1080493.1"/>
    <property type="molecule type" value="Genomic_DNA"/>
</dbReference>
<dbReference type="RefSeq" id="WP_207418495.1">
    <property type="nucleotide sequence ID" value="NZ_CP061177.1"/>
</dbReference>
<gene>
    <name evidence="1" type="ORF">IAI61_15730</name>
</gene>
<protein>
    <submittedName>
        <fullName evidence="1">Uncharacterized protein</fullName>
    </submittedName>
</protein>
<comment type="caution">
    <text evidence="1">The sequence shown here is derived from an EMBL/GenBank/DDBJ whole genome shotgun (WGS) entry which is preliminary data.</text>
</comment>
<evidence type="ECO:0000313" key="1">
    <source>
        <dbReference type="EMBL" id="MBO1080493.1"/>
    </source>
</evidence>
<proteinExistence type="predicted"/>
<sequence length="234" mass="24697">MSGPRESRLELDAPLRHPLPLAEAQALVDLLNGHLPARPPNHPLFRHPDATSLLAGESLDHATGGSRILQDAMGGGLRLVASASLPPCPALLSAGLDWLGPLLALQQGDVPGFIVPPGAGRHDLRLLAWDGTRLRPLDALPEPVMPGRASFAAFQLAAGLPDAAAPEAEQRLWLRRVALAQLQGRSLPVAQARLDGAWRDGAGLFRCWMAGVLARLDGLTTAATPALHPAPRGW</sequence>
<evidence type="ECO:0000313" key="2">
    <source>
        <dbReference type="Proteomes" id="UP001518989"/>
    </source>
</evidence>